<sequence length="197" mass="21624">MEDCWTSSNPDCVLAFKKTSSYLRSAAKFAIENHLPLCLASAWSSKAGSCDPPPGSSNRICCRTCGLDLRNRRCFDIKVKDKGDTRDVEGFCCGCRQEYRCGEVELASCSDSFMTSGNVSRTTNLFDTTFDETAMFSASTPLNKSGSSSVFPSKIGNTQSRAKRTKKRRGSALEDLLKEDSEADRSLSGFLRIVSKN</sequence>
<evidence type="ECO:0000313" key="2">
    <source>
        <dbReference type="Proteomes" id="UP000025227"/>
    </source>
</evidence>
<dbReference type="Proteomes" id="UP000025227">
    <property type="component" value="Unplaced"/>
</dbReference>
<evidence type="ECO:0000313" key="3">
    <source>
        <dbReference type="WBParaSite" id="HCON_00116290-00001"/>
    </source>
</evidence>
<dbReference type="OrthoDB" id="5860146at2759"/>
<feature type="compositionally biased region" description="Polar residues" evidence="1">
    <location>
        <begin position="143"/>
        <end position="160"/>
    </location>
</feature>
<feature type="compositionally biased region" description="Basic residues" evidence="1">
    <location>
        <begin position="161"/>
        <end position="170"/>
    </location>
</feature>
<accession>A0A7I4YLG6</accession>
<evidence type="ECO:0000256" key="1">
    <source>
        <dbReference type="SAM" id="MobiDB-lite"/>
    </source>
</evidence>
<protein>
    <submittedName>
        <fullName evidence="3">Uncharacterized protein</fullName>
    </submittedName>
</protein>
<feature type="region of interest" description="Disordered" evidence="1">
    <location>
        <begin position="143"/>
        <end position="173"/>
    </location>
</feature>
<organism evidence="2 3">
    <name type="scientific">Haemonchus contortus</name>
    <name type="common">Barber pole worm</name>
    <dbReference type="NCBI Taxonomy" id="6289"/>
    <lineage>
        <taxon>Eukaryota</taxon>
        <taxon>Metazoa</taxon>
        <taxon>Ecdysozoa</taxon>
        <taxon>Nematoda</taxon>
        <taxon>Chromadorea</taxon>
        <taxon>Rhabditida</taxon>
        <taxon>Rhabditina</taxon>
        <taxon>Rhabditomorpha</taxon>
        <taxon>Strongyloidea</taxon>
        <taxon>Trichostrongylidae</taxon>
        <taxon>Haemonchus</taxon>
    </lineage>
</organism>
<dbReference type="WBParaSite" id="HCON_00116290-00001">
    <property type="protein sequence ID" value="HCON_00116290-00001"/>
    <property type="gene ID" value="HCON_00116290"/>
</dbReference>
<proteinExistence type="predicted"/>
<reference evidence="3" key="1">
    <citation type="submission" date="2020-12" db="UniProtKB">
        <authorList>
            <consortium name="WormBaseParasite"/>
        </authorList>
    </citation>
    <scope>IDENTIFICATION</scope>
    <source>
        <strain evidence="3">MHco3</strain>
    </source>
</reference>
<dbReference type="AlphaFoldDB" id="A0A7I4YLG6"/>
<keyword evidence="2" id="KW-1185">Reference proteome</keyword>
<name>A0A7I4YLG6_HAECO</name>